<sequence>MIGTIEAARLLKICTQRVRQLLYEGRIVGAKKVGKFWQIPLINQMPKVIEGKRGPKGTWRKRVSSALTRIHVNSHKIRSNNHGTKEPVIIIRSGSEKIYAHGVQINGSCNLIYRPEKPLDCGATLWIEVEPDVVVKPFIFANMTRF</sequence>
<dbReference type="EMBL" id="JADEWL010000042">
    <property type="protein sequence ID" value="MBE9213817.1"/>
    <property type="molecule type" value="Genomic_DNA"/>
</dbReference>
<evidence type="ECO:0000313" key="1">
    <source>
        <dbReference type="EMBL" id="MBE9213817.1"/>
    </source>
</evidence>
<protein>
    <submittedName>
        <fullName evidence="1">Helix-turn-helix domain-containing protein</fullName>
    </submittedName>
</protein>
<dbReference type="RefSeq" id="WP_193921040.1">
    <property type="nucleotide sequence ID" value="NZ_JADEWL010000042.1"/>
</dbReference>
<keyword evidence="2" id="KW-1185">Reference proteome</keyword>
<dbReference type="AlphaFoldDB" id="A0A8J7K290"/>
<name>A0A8J7K290_9CYAN</name>
<evidence type="ECO:0000313" key="2">
    <source>
        <dbReference type="Proteomes" id="UP000620559"/>
    </source>
</evidence>
<comment type="caution">
    <text evidence="1">The sequence shown here is derived from an EMBL/GenBank/DDBJ whole genome shotgun (WGS) entry which is preliminary data.</text>
</comment>
<dbReference type="Proteomes" id="UP000620559">
    <property type="component" value="Unassembled WGS sequence"/>
</dbReference>
<organism evidence="1 2">
    <name type="scientific">Plectonema cf. radiosum LEGE 06105</name>
    <dbReference type="NCBI Taxonomy" id="945769"/>
    <lineage>
        <taxon>Bacteria</taxon>
        <taxon>Bacillati</taxon>
        <taxon>Cyanobacteriota</taxon>
        <taxon>Cyanophyceae</taxon>
        <taxon>Oscillatoriophycideae</taxon>
        <taxon>Oscillatoriales</taxon>
        <taxon>Microcoleaceae</taxon>
        <taxon>Plectonema</taxon>
    </lineage>
</organism>
<gene>
    <name evidence="1" type="ORF">IQ247_14275</name>
</gene>
<reference evidence="1" key="1">
    <citation type="submission" date="2020-10" db="EMBL/GenBank/DDBJ databases">
        <authorList>
            <person name="Castelo-Branco R."/>
            <person name="Eusebio N."/>
            <person name="Adriana R."/>
            <person name="Vieira A."/>
            <person name="Brugerolle De Fraissinette N."/>
            <person name="Rezende De Castro R."/>
            <person name="Schneider M.P."/>
            <person name="Vasconcelos V."/>
            <person name="Leao P.N."/>
        </authorList>
    </citation>
    <scope>NUCLEOTIDE SEQUENCE</scope>
    <source>
        <strain evidence="1">LEGE 06105</strain>
    </source>
</reference>
<proteinExistence type="predicted"/>
<accession>A0A8J7K290</accession>